<organism evidence="1">
    <name type="scientific">Siphoviridae sp. ctHip2</name>
    <dbReference type="NCBI Taxonomy" id="2827830"/>
    <lineage>
        <taxon>Viruses</taxon>
        <taxon>Duplodnaviria</taxon>
        <taxon>Heunggongvirae</taxon>
        <taxon>Uroviricota</taxon>
        <taxon>Caudoviricetes</taxon>
    </lineage>
</organism>
<accession>A0A8S5RWX9</accession>
<reference evidence="1" key="1">
    <citation type="journal article" date="2021" name="Proc. Natl. Acad. Sci. U.S.A.">
        <title>A Catalog of Tens of Thousands of Viruses from Human Metagenomes Reveals Hidden Associations with Chronic Diseases.</title>
        <authorList>
            <person name="Tisza M.J."/>
            <person name="Buck C.B."/>
        </authorList>
    </citation>
    <scope>NUCLEOTIDE SEQUENCE</scope>
    <source>
        <strain evidence="1">CtHip2</strain>
    </source>
</reference>
<sequence length="175" mass="20617">MNEIVSTNNELQDYKLIYPNDKKLRVNLSDGLTSASLKFGSETDKLNFFERFLNFNNLFISKYDYQAFMKAPEFNTRALSLRFLSNEGELVRIFRLSHIKIVNSQYEEVPISHIKQIKEIYFSDELGSVIIVIDENFCSMRERKDLRDEMKAKNELLAKETRQETLLKEVNDLLN</sequence>
<name>A0A8S5RWX9_9CAUD</name>
<evidence type="ECO:0000313" key="1">
    <source>
        <dbReference type="EMBL" id="DAF42938.1"/>
    </source>
</evidence>
<dbReference type="EMBL" id="BK032497">
    <property type="protein sequence ID" value="DAF42938.1"/>
    <property type="molecule type" value="Genomic_DNA"/>
</dbReference>
<proteinExistence type="predicted"/>
<protein>
    <submittedName>
        <fullName evidence="1">Uncharacterized protein</fullName>
    </submittedName>
</protein>